<gene>
    <name evidence="7" type="ORF">LTLLF_103245</name>
</gene>
<feature type="domain" description="Ig-like" evidence="5">
    <location>
        <begin position="281"/>
        <end position="366"/>
    </location>
</feature>
<evidence type="ECO:0000313" key="7">
    <source>
        <dbReference type="EMBL" id="KAH0518435.1"/>
    </source>
</evidence>
<dbReference type="AlphaFoldDB" id="A0A8J6GWD7"/>
<feature type="domain" description="Fibronectin type-III" evidence="6">
    <location>
        <begin position="379"/>
        <end position="472"/>
    </location>
</feature>
<dbReference type="InterPro" id="IPR051622">
    <property type="entry name" value="R-tyr_protein_phosphatases"/>
</dbReference>
<proteinExistence type="predicted"/>
<dbReference type="FunFam" id="2.60.40.10:FF:000025">
    <property type="entry name" value="receptor-type tyrosine-protein phosphatase U isoform X2"/>
    <property type="match status" value="1"/>
</dbReference>
<dbReference type="InterPro" id="IPR007110">
    <property type="entry name" value="Ig-like_dom"/>
</dbReference>
<dbReference type="PRINTS" id="PR00020">
    <property type="entry name" value="MAMDOMAIN"/>
</dbReference>
<dbReference type="Pfam" id="PF07679">
    <property type="entry name" value="I-set"/>
    <property type="match status" value="1"/>
</dbReference>
<keyword evidence="7" id="KW-0675">Receptor</keyword>
<dbReference type="InterPro" id="IPR003599">
    <property type="entry name" value="Ig_sub"/>
</dbReference>
<dbReference type="InterPro" id="IPR003961">
    <property type="entry name" value="FN3_dom"/>
</dbReference>
<keyword evidence="2" id="KW-1015">Disulfide bond</keyword>
<organism evidence="7 8">
    <name type="scientific">Microtus ochrogaster</name>
    <name type="common">Prairie vole</name>
    <dbReference type="NCBI Taxonomy" id="79684"/>
    <lineage>
        <taxon>Eukaryota</taxon>
        <taxon>Metazoa</taxon>
        <taxon>Chordata</taxon>
        <taxon>Craniata</taxon>
        <taxon>Vertebrata</taxon>
        <taxon>Euteleostomi</taxon>
        <taxon>Mammalia</taxon>
        <taxon>Eutheria</taxon>
        <taxon>Euarchontoglires</taxon>
        <taxon>Glires</taxon>
        <taxon>Rodentia</taxon>
        <taxon>Myomorpha</taxon>
        <taxon>Muroidea</taxon>
        <taxon>Cricetidae</taxon>
        <taxon>Arvicolinae</taxon>
        <taxon>Microtus</taxon>
    </lineage>
</organism>
<dbReference type="SMART" id="SM00137">
    <property type="entry name" value="MAM"/>
    <property type="match status" value="1"/>
</dbReference>
<dbReference type="SMART" id="SM00409">
    <property type="entry name" value="IG"/>
    <property type="match status" value="1"/>
</dbReference>
<evidence type="ECO:0000259" key="6">
    <source>
        <dbReference type="PROSITE" id="PS50853"/>
    </source>
</evidence>
<protein>
    <submittedName>
        <fullName evidence="7">Receptor-type tyrosine-protein phosphatase kappa</fullName>
    </submittedName>
</protein>
<dbReference type="FunFam" id="2.60.120.200:FF:000006">
    <property type="entry name" value="receptor-type tyrosine-protein phosphatase T isoform X1"/>
    <property type="match status" value="1"/>
</dbReference>
<dbReference type="Pfam" id="PF00629">
    <property type="entry name" value="MAM"/>
    <property type="match status" value="1"/>
</dbReference>
<evidence type="ECO:0000256" key="3">
    <source>
        <dbReference type="ARBA" id="ARBA00023319"/>
    </source>
</evidence>
<dbReference type="Gene3D" id="2.60.120.200">
    <property type="match status" value="1"/>
</dbReference>
<keyword evidence="1" id="KW-0677">Repeat</keyword>
<dbReference type="SMART" id="SM00060">
    <property type="entry name" value="FN3"/>
    <property type="match status" value="1"/>
</dbReference>
<dbReference type="InterPro" id="IPR013783">
    <property type="entry name" value="Ig-like_fold"/>
</dbReference>
<dbReference type="SUPFAM" id="SSF49899">
    <property type="entry name" value="Concanavalin A-like lectins/glucanases"/>
    <property type="match status" value="1"/>
</dbReference>
<dbReference type="PROSITE" id="PS00740">
    <property type="entry name" value="MAM_1"/>
    <property type="match status" value="1"/>
</dbReference>
<evidence type="ECO:0000313" key="8">
    <source>
        <dbReference type="Proteomes" id="UP000710432"/>
    </source>
</evidence>
<dbReference type="InterPro" id="IPR000998">
    <property type="entry name" value="MAM_dom"/>
</dbReference>
<evidence type="ECO:0000259" key="5">
    <source>
        <dbReference type="PROSITE" id="PS50835"/>
    </source>
</evidence>
<dbReference type="Proteomes" id="UP000710432">
    <property type="component" value="Unassembled WGS sequence"/>
</dbReference>
<dbReference type="SUPFAM" id="SSF49265">
    <property type="entry name" value="Fibronectin type III"/>
    <property type="match status" value="1"/>
</dbReference>
<dbReference type="EMBL" id="JAATJU010011300">
    <property type="protein sequence ID" value="KAH0518435.1"/>
    <property type="molecule type" value="Genomic_DNA"/>
</dbReference>
<sequence>MVTENIFHAVMSSLVSSFGSPPLRSWHRVEKKYHEHSRQPLPNATRKSPVCKIRIPMLSNIYTFVVTSTLVRMGGGCTFDDGPGACDYHQDLYDDFEWVHVSAQEPHYLPPEMPQGSYMVVDSSNHDPGEKARLQLPTMKENDTHCIDFSYLLYSQKGLNPGTLNILVRVNKGPLANPIWNVTGFTGRDWLRAELAVSTFWPNEYQGTRLCESSAHGLYDVVKVSPAFLIVICGSVWSHLSYLAVALSSKVIFEAEVSGGRSGYIAIDDIQVLSYPCDKSPHFLRLGDVEVNAGQNATFQCIATGRDAVHNKLWLQRRNGEDIPVAQTKNINHRRFAASFRLQEVTKTDQDLYRCVTQSERGSGVSNFAQLIVREPPRPIAPPQLLGVGPTYLLIQLNANSIIGDGPIILKEVEYRMTSGSWTETHAVNAPTYKLWHLDPDTEYEIRVLLTRPGEGGTGLPGPPLITRTKCADRFPFLQTTAPQVIMDLPFGLKQRPQSSKLQHSLHKPSY</sequence>
<keyword evidence="3" id="KW-0393">Immunoglobulin domain</keyword>
<dbReference type="CDD" id="cd06263">
    <property type="entry name" value="MAM"/>
    <property type="match status" value="1"/>
</dbReference>
<accession>A0A8J6GWD7</accession>
<dbReference type="InterPro" id="IPR013098">
    <property type="entry name" value="Ig_I-set"/>
</dbReference>
<name>A0A8J6GWD7_MICOH</name>
<dbReference type="Gene3D" id="2.60.40.10">
    <property type="entry name" value="Immunoglobulins"/>
    <property type="match status" value="2"/>
</dbReference>
<dbReference type="FunFam" id="2.60.40.10:FF:000009">
    <property type="entry name" value="receptor-type tyrosine-protein phosphatase U isoform X1"/>
    <property type="match status" value="1"/>
</dbReference>
<evidence type="ECO:0000256" key="2">
    <source>
        <dbReference type="ARBA" id="ARBA00023157"/>
    </source>
</evidence>
<dbReference type="PANTHER" id="PTHR24051:SF8">
    <property type="entry name" value="PROTEIN-TYROSINE-PHOSPHATASE"/>
    <property type="match status" value="1"/>
</dbReference>
<evidence type="ECO:0000259" key="4">
    <source>
        <dbReference type="PROSITE" id="PS50060"/>
    </source>
</evidence>
<dbReference type="CDD" id="cd00063">
    <property type="entry name" value="FN3"/>
    <property type="match status" value="1"/>
</dbReference>
<dbReference type="PROSITE" id="PS50853">
    <property type="entry name" value="FN3"/>
    <property type="match status" value="1"/>
</dbReference>
<evidence type="ECO:0000256" key="1">
    <source>
        <dbReference type="ARBA" id="ARBA00022737"/>
    </source>
</evidence>
<dbReference type="InterPro" id="IPR036179">
    <property type="entry name" value="Ig-like_dom_sf"/>
</dbReference>
<dbReference type="PROSITE" id="PS50060">
    <property type="entry name" value="MAM_2"/>
    <property type="match status" value="1"/>
</dbReference>
<comment type="caution">
    <text evidence="7">The sequence shown here is derived from an EMBL/GenBank/DDBJ whole genome shotgun (WGS) entry which is preliminary data.</text>
</comment>
<dbReference type="InterPro" id="IPR013320">
    <property type="entry name" value="ConA-like_dom_sf"/>
</dbReference>
<reference evidence="7" key="1">
    <citation type="submission" date="2020-03" db="EMBL/GenBank/DDBJ databases">
        <title>Studies in the Genomics of Life Span.</title>
        <authorList>
            <person name="Glass D."/>
        </authorList>
    </citation>
    <scope>NUCLEOTIDE SEQUENCE</scope>
    <source>
        <strain evidence="7">LTLLF</strain>
        <tissue evidence="7">Muscle</tissue>
    </source>
</reference>
<dbReference type="PROSITE" id="PS50835">
    <property type="entry name" value="IG_LIKE"/>
    <property type="match status" value="1"/>
</dbReference>
<dbReference type="GO" id="GO:0016020">
    <property type="term" value="C:membrane"/>
    <property type="evidence" value="ECO:0007669"/>
    <property type="project" value="InterPro"/>
</dbReference>
<dbReference type="PANTHER" id="PTHR24051">
    <property type="entry name" value="SUSHI DOMAIN-CONTAINING PROTEIN 1"/>
    <property type="match status" value="1"/>
</dbReference>
<dbReference type="InterPro" id="IPR036116">
    <property type="entry name" value="FN3_sf"/>
</dbReference>
<dbReference type="SUPFAM" id="SSF48726">
    <property type="entry name" value="Immunoglobulin"/>
    <property type="match status" value="1"/>
</dbReference>
<feature type="domain" description="MAM" evidence="4">
    <location>
        <begin position="75"/>
        <end position="279"/>
    </location>
</feature>